<evidence type="ECO:0000313" key="7">
    <source>
        <dbReference type="EMBL" id="MDY0883414.1"/>
    </source>
</evidence>
<dbReference type="PANTHER" id="PTHR47151">
    <property type="entry name" value="LEU/ILE/VAL-BINDING ABC TRANSPORTER SUBUNIT"/>
    <property type="match status" value="1"/>
</dbReference>
<organism evidence="7 8">
    <name type="scientific">Dongia soli</name>
    <dbReference type="NCBI Taxonomy" id="600628"/>
    <lineage>
        <taxon>Bacteria</taxon>
        <taxon>Pseudomonadati</taxon>
        <taxon>Pseudomonadota</taxon>
        <taxon>Alphaproteobacteria</taxon>
        <taxon>Rhodospirillales</taxon>
        <taxon>Dongiaceae</taxon>
        <taxon>Dongia</taxon>
    </lineage>
</organism>
<comment type="caution">
    <text evidence="7">The sequence shown here is derived from an EMBL/GenBank/DDBJ whole genome shotgun (WGS) entry which is preliminary data.</text>
</comment>
<evidence type="ECO:0000256" key="1">
    <source>
        <dbReference type="ARBA" id="ARBA00010062"/>
    </source>
</evidence>
<evidence type="ECO:0000256" key="5">
    <source>
        <dbReference type="SAM" id="SignalP"/>
    </source>
</evidence>
<keyword evidence="8" id="KW-1185">Reference proteome</keyword>
<dbReference type="SUPFAM" id="SSF53822">
    <property type="entry name" value="Periplasmic binding protein-like I"/>
    <property type="match status" value="1"/>
</dbReference>
<dbReference type="PRINTS" id="PR00337">
    <property type="entry name" value="LEUILEVALBP"/>
</dbReference>
<sequence>MKSGFLAGAILAATLFATPALAEDIKIAIAGPMTGDLAAFGDQLRKGAEKAVQDINASGGVLGKKLTLVMGDDQCDPKQAVQVANDLVNQNVAMVTGHFCSGASIPASDVYGEEGIIQITPSATNPALTDEGAAKGITTLFRTCSRDDRQGVFAGNWLANKYAGKKVAILDDKSAYGQGVADNVVKNMEAGGLKPAMRETYTQKQRDFSALLSKLKAAAIDAVFIGGYYNDIGLIVRQARDQGYQGQFIASDAVNSAEFWSISGPAGEGLIYPDAAAAVNEPSAQDVVKRFRADNYEPEGYTLNSYAAIQAWAAAVVKAGTTDGAKVAAALRSGSYPTVIGNLSWDAKGDLQEVHYVWWGWHGGKAVVEPNT</sequence>
<proteinExistence type="inferred from homology"/>
<reference evidence="7 8" key="1">
    <citation type="journal article" date="2016" name="Antonie Van Leeuwenhoek">
        <title>Dongia soli sp. nov., isolated from soil from Dokdo, Korea.</title>
        <authorList>
            <person name="Kim D.U."/>
            <person name="Lee H."/>
            <person name="Kim H."/>
            <person name="Kim S.G."/>
            <person name="Ka J.O."/>
        </authorList>
    </citation>
    <scope>NUCLEOTIDE SEQUENCE [LARGE SCALE GENOMIC DNA]</scope>
    <source>
        <strain evidence="7 8">D78</strain>
    </source>
</reference>
<gene>
    <name evidence="7" type="ORF">SMD27_11215</name>
</gene>
<evidence type="ECO:0000256" key="3">
    <source>
        <dbReference type="ARBA" id="ARBA00022729"/>
    </source>
</evidence>
<feature type="chain" id="PRO_5047141042" evidence="5">
    <location>
        <begin position="23"/>
        <end position="372"/>
    </location>
</feature>
<name>A0ABU5EBI1_9PROT</name>
<dbReference type="Proteomes" id="UP001279642">
    <property type="component" value="Unassembled WGS sequence"/>
</dbReference>
<evidence type="ECO:0000313" key="8">
    <source>
        <dbReference type="Proteomes" id="UP001279642"/>
    </source>
</evidence>
<dbReference type="RefSeq" id="WP_320508450.1">
    <property type="nucleotide sequence ID" value="NZ_JAXCLW010000002.1"/>
</dbReference>
<keyword evidence="3 5" id="KW-0732">Signal</keyword>
<dbReference type="InterPro" id="IPR000709">
    <property type="entry name" value="Leu_Ile_Val-bd"/>
</dbReference>
<feature type="domain" description="Leucine-binding protein" evidence="6">
    <location>
        <begin position="25"/>
        <end position="348"/>
    </location>
</feature>
<comment type="similarity">
    <text evidence="1">Belongs to the leucine-binding protein family.</text>
</comment>
<keyword evidence="2" id="KW-0813">Transport</keyword>
<dbReference type="PANTHER" id="PTHR47151:SF2">
    <property type="entry name" value="AMINO ACID BINDING PROTEIN"/>
    <property type="match status" value="1"/>
</dbReference>
<keyword evidence="4" id="KW-0029">Amino-acid transport</keyword>
<evidence type="ECO:0000259" key="6">
    <source>
        <dbReference type="Pfam" id="PF13458"/>
    </source>
</evidence>
<evidence type="ECO:0000256" key="4">
    <source>
        <dbReference type="ARBA" id="ARBA00022970"/>
    </source>
</evidence>
<dbReference type="Pfam" id="PF13458">
    <property type="entry name" value="Peripla_BP_6"/>
    <property type="match status" value="1"/>
</dbReference>
<dbReference type="CDD" id="cd06342">
    <property type="entry name" value="PBP1_ABC_LIVBP-like"/>
    <property type="match status" value="1"/>
</dbReference>
<accession>A0ABU5EBI1</accession>
<dbReference type="Gene3D" id="3.40.50.2300">
    <property type="match status" value="2"/>
</dbReference>
<protein>
    <submittedName>
        <fullName evidence="7">Branched-chain amino acid ABC transporter substrate-binding protein</fullName>
    </submittedName>
</protein>
<dbReference type="InterPro" id="IPR028082">
    <property type="entry name" value="Peripla_BP_I"/>
</dbReference>
<dbReference type="InterPro" id="IPR028081">
    <property type="entry name" value="Leu-bd"/>
</dbReference>
<evidence type="ECO:0000256" key="2">
    <source>
        <dbReference type="ARBA" id="ARBA00022448"/>
    </source>
</evidence>
<dbReference type="EMBL" id="JAXCLW010000002">
    <property type="protein sequence ID" value="MDY0883414.1"/>
    <property type="molecule type" value="Genomic_DNA"/>
</dbReference>
<feature type="signal peptide" evidence="5">
    <location>
        <begin position="1"/>
        <end position="22"/>
    </location>
</feature>